<keyword evidence="1" id="KW-0472">Membrane</keyword>
<feature type="transmembrane region" description="Helical" evidence="1">
    <location>
        <begin position="63"/>
        <end position="83"/>
    </location>
</feature>
<gene>
    <name evidence="2" type="ORF">JJB07_08825</name>
</gene>
<proteinExistence type="predicted"/>
<evidence type="ECO:0000256" key="1">
    <source>
        <dbReference type="SAM" id="Phobius"/>
    </source>
</evidence>
<sequence length="91" mass="10436">MNEMKKKTGLARASVYVYSLLLLVFIAVQIVFEVRRGQFWDDNLAEKAEVSIAKFHDQIQVTYFTWICSIAAVTILWAIAVAVSKRRQKKA</sequence>
<evidence type="ECO:0000313" key="2">
    <source>
        <dbReference type="EMBL" id="MBL0386754.1"/>
    </source>
</evidence>
<keyword evidence="1" id="KW-1133">Transmembrane helix</keyword>
<protein>
    <submittedName>
        <fullName evidence="2">Uncharacterized protein</fullName>
    </submittedName>
</protein>
<comment type="caution">
    <text evidence="2">The sequence shown here is derived from an EMBL/GenBank/DDBJ whole genome shotgun (WGS) entry which is preliminary data.</text>
</comment>
<evidence type="ECO:0000313" key="3">
    <source>
        <dbReference type="Proteomes" id="UP000602284"/>
    </source>
</evidence>
<dbReference type="EMBL" id="JAEQNB010000002">
    <property type="protein sequence ID" value="MBL0386754.1"/>
    <property type="molecule type" value="Genomic_DNA"/>
</dbReference>
<feature type="transmembrane region" description="Helical" evidence="1">
    <location>
        <begin position="12"/>
        <end position="32"/>
    </location>
</feature>
<keyword evidence="3" id="KW-1185">Reference proteome</keyword>
<reference evidence="2 3" key="1">
    <citation type="submission" date="2021-01" db="EMBL/GenBank/DDBJ databases">
        <title>Tumebacillus sp. strain ITR2 16S ribosomal RNA gene Genome sequencing and assembly.</title>
        <authorList>
            <person name="Kang M."/>
        </authorList>
    </citation>
    <scope>NUCLEOTIDE SEQUENCE [LARGE SCALE GENOMIC DNA]</scope>
    <source>
        <strain evidence="2 3">ITR2</strain>
    </source>
</reference>
<keyword evidence="1" id="KW-0812">Transmembrane</keyword>
<dbReference type="Proteomes" id="UP000602284">
    <property type="component" value="Unassembled WGS sequence"/>
</dbReference>
<organism evidence="2 3">
    <name type="scientific">Tumebacillus amylolyticus</name>
    <dbReference type="NCBI Taxonomy" id="2801339"/>
    <lineage>
        <taxon>Bacteria</taxon>
        <taxon>Bacillati</taxon>
        <taxon>Bacillota</taxon>
        <taxon>Bacilli</taxon>
        <taxon>Bacillales</taxon>
        <taxon>Alicyclobacillaceae</taxon>
        <taxon>Tumebacillus</taxon>
    </lineage>
</organism>
<dbReference type="RefSeq" id="WP_201633793.1">
    <property type="nucleotide sequence ID" value="NZ_JAEQNB010000002.1"/>
</dbReference>
<accession>A0ABS1J904</accession>
<name>A0ABS1J904_9BACL</name>